<name>A0A5J4NTB5_9TREM</name>
<organism evidence="5 6">
    <name type="scientific">Paragonimus westermani</name>
    <dbReference type="NCBI Taxonomy" id="34504"/>
    <lineage>
        <taxon>Eukaryota</taxon>
        <taxon>Metazoa</taxon>
        <taxon>Spiralia</taxon>
        <taxon>Lophotrochozoa</taxon>
        <taxon>Platyhelminthes</taxon>
        <taxon>Trematoda</taxon>
        <taxon>Digenea</taxon>
        <taxon>Plagiorchiida</taxon>
        <taxon>Troglotremata</taxon>
        <taxon>Troglotrematidae</taxon>
        <taxon>Paragonimus</taxon>
    </lineage>
</organism>
<dbReference type="Pfam" id="PF00318">
    <property type="entry name" value="Ribosomal_S2"/>
    <property type="match status" value="1"/>
</dbReference>
<evidence type="ECO:0000313" key="6">
    <source>
        <dbReference type="Proteomes" id="UP000324629"/>
    </source>
</evidence>
<dbReference type="EMBL" id="QNGE01000937">
    <property type="protein sequence ID" value="KAA3678846.1"/>
    <property type="molecule type" value="Genomic_DNA"/>
</dbReference>
<evidence type="ECO:0000256" key="4">
    <source>
        <dbReference type="ARBA" id="ARBA00035401"/>
    </source>
</evidence>
<dbReference type="InterPro" id="IPR005707">
    <property type="entry name" value="Ribosomal_uS2_euk/arc"/>
</dbReference>
<reference evidence="5 6" key="1">
    <citation type="journal article" date="2019" name="Gigascience">
        <title>Whole-genome sequence of the oriental lung fluke Paragonimus westermani.</title>
        <authorList>
            <person name="Oey H."/>
            <person name="Zakrzewski M."/>
            <person name="Narain K."/>
            <person name="Devi K.R."/>
            <person name="Agatsuma T."/>
            <person name="Nawaratna S."/>
            <person name="Gobert G.N."/>
            <person name="Jones M.K."/>
            <person name="Ragan M.A."/>
            <person name="McManus D.P."/>
            <person name="Krause L."/>
        </authorList>
    </citation>
    <scope>NUCLEOTIDE SEQUENCE [LARGE SCALE GENOMIC DNA]</scope>
    <source>
        <strain evidence="5 6">IND2009</strain>
    </source>
</reference>
<dbReference type="AlphaFoldDB" id="A0A5J4NTB5"/>
<evidence type="ECO:0000256" key="1">
    <source>
        <dbReference type="ARBA" id="ARBA00006242"/>
    </source>
</evidence>
<dbReference type="GO" id="GO:0015935">
    <property type="term" value="C:small ribosomal subunit"/>
    <property type="evidence" value="ECO:0007669"/>
    <property type="project" value="InterPro"/>
</dbReference>
<comment type="caution">
    <text evidence="5">The sequence shown here is derived from an EMBL/GenBank/DDBJ whole genome shotgun (WGS) entry which is preliminary data.</text>
</comment>
<keyword evidence="6" id="KW-1185">Reference proteome</keyword>
<dbReference type="Gene3D" id="3.40.50.10490">
    <property type="entry name" value="Glucose-6-phosphate isomerase like protein, domain 1"/>
    <property type="match status" value="2"/>
</dbReference>
<gene>
    <name evidence="5" type="ORF">DEA37_0009041</name>
</gene>
<comment type="similarity">
    <text evidence="1">Belongs to the universal ribosomal protein uS2 family.</text>
</comment>
<accession>A0A5J4NTB5</accession>
<evidence type="ECO:0000313" key="5">
    <source>
        <dbReference type="EMBL" id="KAA3678846.1"/>
    </source>
</evidence>
<dbReference type="InterPro" id="IPR001865">
    <property type="entry name" value="Ribosomal_uS2"/>
</dbReference>
<keyword evidence="2 5" id="KW-0689">Ribosomal protein</keyword>
<evidence type="ECO:0000256" key="3">
    <source>
        <dbReference type="ARBA" id="ARBA00023274"/>
    </source>
</evidence>
<dbReference type="PANTHER" id="PTHR11489">
    <property type="entry name" value="40S RIBOSOMAL PROTEIN SA"/>
    <property type="match status" value="1"/>
</dbReference>
<sequence length="228" mass="25011">MSGGLQMLELTEEDLRLMLVAEVFMGEPSLNFQMSSYVYGRTKEGNNIIKPNKTWEKILLAARAICAVDNPSDVFAIGCKPYTQRAVLKFANYTRTTAVAGRFTPGAFTNQKQSANSIAVVWWLLAREVRRMRGEDIRTQPWSVMVDLFRYRDPTEEEQAETEETDEARLEPALTGVDADAAENWAGDPSMPLAGLGEMGIPAAGFGPVGGAPGGGWSNLEADPTDTW</sequence>
<evidence type="ECO:0000256" key="2">
    <source>
        <dbReference type="ARBA" id="ARBA00022980"/>
    </source>
</evidence>
<dbReference type="GO" id="GO:0006412">
    <property type="term" value="P:translation"/>
    <property type="evidence" value="ECO:0007669"/>
    <property type="project" value="InterPro"/>
</dbReference>
<dbReference type="SUPFAM" id="SSF52313">
    <property type="entry name" value="Ribosomal protein S2"/>
    <property type="match status" value="1"/>
</dbReference>
<keyword evidence="3" id="KW-0687">Ribonucleoprotein</keyword>
<dbReference type="InterPro" id="IPR023591">
    <property type="entry name" value="Ribosomal_uS2_flav_dom_sf"/>
</dbReference>
<dbReference type="PRINTS" id="PR00395">
    <property type="entry name" value="RIBOSOMALS2"/>
</dbReference>
<proteinExistence type="inferred from homology"/>
<protein>
    <recommendedName>
        <fullName evidence="4">40S ribosomal protein SA</fullName>
    </recommendedName>
</protein>
<dbReference type="Proteomes" id="UP000324629">
    <property type="component" value="Unassembled WGS sequence"/>
</dbReference>
<dbReference type="GO" id="GO:0003735">
    <property type="term" value="F:structural constituent of ribosome"/>
    <property type="evidence" value="ECO:0007669"/>
    <property type="project" value="InterPro"/>
</dbReference>